<dbReference type="Gene3D" id="2.30.29.30">
    <property type="entry name" value="Pleckstrin-homology domain (PH domain)/Phosphotyrosine-binding domain (PTB)"/>
    <property type="match status" value="1"/>
</dbReference>
<accession>M3ZVP5</accession>
<dbReference type="PANTHER" id="PTHR46280">
    <property type="entry name" value="PLECKSTRIN HOMOLOGY DOMAIN-CONTAINING FAMILY F MEMBER 2-RELATED"/>
    <property type="match status" value="1"/>
</dbReference>
<protein>
    <submittedName>
        <fullName evidence="7">Pleckstrin homology and FYVE domain containing 1</fullName>
    </submittedName>
</protein>
<dbReference type="InterPro" id="IPR011011">
    <property type="entry name" value="Znf_FYVE_PHD"/>
</dbReference>
<dbReference type="SMART" id="SM00064">
    <property type="entry name" value="FYVE"/>
    <property type="match status" value="1"/>
</dbReference>
<dbReference type="SMART" id="SM00233">
    <property type="entry name" value="PH"/>
    <property type="match status" value="1"/>
</dbReference>
<keyword evidence="3" id="KW-0862">Zinc</keyword>
<keyword evidence="1" id="KW-0479">Metal-binding</keyword>
<dbReference type="InterPro" id="IPR051765">
    <property type="entry name" value="PH_domain-containing_F"/>
</dbReference>
<dbReference type="InterPro" id="IPR013083">
    <property type="entry name" value="Znf_RING/FYVE/PHD"/>
</dbReference>
<name>M3ZVP5_XIPMA</name>
<dbReference type="GO" id="GO:0008333">
    <property type="term" value="P:endosome to lysosome transport"/>
    <property type="evidence" value="ECO:0007669"/>
    <property type="project" value="TreeGrafter"/>
</dbReference>
<evidence type="ECO:0000313" key="7">
    <source>
        <dbReference type="Ensembl" id="ENSXMAP00000006289.2"/>
    </source>
</evidence>
<dbReference type="AlphaFoldDB" id="M3ZVP5"/>
<evidence type="ECO:0000259" key="6">
    <source>
        <dbReference type="PROSITE" id="PS50178"/>
    </source>
</evidence>
<reference evidence="7" key="4">
    <citation type="submission" date="2025-09" db="UniProtKB">
        <authorList>
            <consortium name="Ensembl"/>
        </authorList>
    </citation>
    <scope>IDENTIFICATION</scope>
    <source>
        <strain evidence="7">JP 163 A</strain>
    </source>
</reference>
<evidence type="ECO:0000256" key="1">
    <source>
        <dbReference type="ARBA" id="ARBA00022723"/>
    </source>
</evidence>
<evidence type="ECO:0000256" key="4">
    <source>
        <dbReference type="PROSITE-ProRule" id="PRU00091"/>
    </source>
</evidence>
<feature type="domain" description="PH" evidence="5">
    <location>
        <begin position="35"/>
        <end position="131"/>
    </location>
</feature>
<dbReference type="InterPro" id="IPR000306">
    <property type="entry name" value="Znf_FYVE"/>
</dbReference>
<reference evidence="7" key="3">
    <citation type="submission" date="2025-08" db="UniProtKB">
        <authorList>
            <consortium name="Ensembl"/>
        </authorList>
    </citation>
    <scope>IDENTIFICATION</scope>
    <source>
        <strain evidence="7">JP 163 A</strain>
    </source>
</reference>
<dbReference type="GO" id="GO:0008270">
    <property type="term" value="F:zinc ion binding"/>
    <property type="evidence" value="ECO:0007669"/>
    <property type="project" value="UniProtKB-KW"/>
</dbReference>
<dbReference type="GO" id="GO:0007032">
    <property type="term" value="P:endosome organization"/>
    <property type="evidence" value="ECO:0007669"/>
    <property type="project" value="TreeGrafter"/>
</dbReference>
<dbReference type="GO" id="GO:0005769">
    <property type="term" value="C:early endosome"/>
    <property type="evidence" value="ECO:0007669"/>
    <property type="project" value="TreeGrafter"/>
</dbReference>
<dbReference type="HOGENOM" id="CLU_064864_0_0_1"/>
<dbReference type="SUPFAM" id="SSF57903">
    <property type="entry name" value="FYVE/PHD zinc finger"/>
    <property type="match status" value="1"/>
</dbReference>
<evidence type="ECO:0000256" key="2">
    <source>
        <dbReference type="ARBA" id="ARBA00022771"/>
    </source>
</evidence>
<dbReference type="PANTHER" id="PTHR46280:SF2">
    <property type="entry name" value="PLECKSTRIN HOMOLOGY DOMAIN-CONTAINING FAMILY F MEMBER 1"/>
    <property type="match status" value="1"/>
</dbReference>
<proteinExistence type="predicted"/>
<dbReference type="Ensembl" id="ENSXMAT00000006296.2">
    <property type="protein sequence ID" value="ENSXMAP00000006289.2"/>
    <property type="gene ID" value="ENSXMAG00000023236.1"/>
</dbReference>
<dbReference type="Proteomes" id="UP000002852">
    <property type="component" value="Unassembled WGS sequence"/>
</dbReference>
<dbReference type="InterPro" id="IPR011993">
    <property type="entry name" value="PH-like_dom_sf"/>
</dbReference>
<organism evidence="7 8">
    <name type="scientific">Xiphophorus maculatus</name>
    <name type="common">Southern platyfish</name>
    <name type="synonym">Platypoecilus maculatus</name>
    <dbReference type="NCBI Taxonomy" id="8083"/>
    <lineage>
        <taxon>Eukaryota</taxon>
        <taxon>Metazoa</taxon>
        <taxon>Chordata</taxon>
        <taxon>Craniata</taxon>
        <taxon>Vertebrata</taxon>
        <taxon>Euteleostomi</taxon>
        <taxon>Actinopterygii</taxon>
        <taxon>Neopterygii</taxon>
        <taxon>Teleostei</taxon>
        <taxon>Neoteleostei</taxon>
        <taxon>Acanthomorphata</taxon>
        <taxon>Ovalentaria</taxon>
        <taxon>Atherinomorphae</taxon>
        <taxon>Cyprinodontiformes</taxon>
        <taxon>Poeciliidae</taxon>
        <taxon>Poeciliinae</taxon>
        <taxon>Xiphophorus</taxon>
    </lineage>
</organism>
<sequence>IMDLLVSEYQNRQRIKEVENSFGPSAPQLFTPGRFLKGEGPLMKQGRKKWEQKMFFLFNDILVYSSIIMNNRWHKNPKIIPLKDIMLDDMEDFDDVKHQWLICTPRKSFHVSASSDEEKKAWMQHIEACQQTLLQEPVLQTKTTYAKSWIPDRAAQKCMRCLATFTAINWRHHCRKCGFVVCNACSKGRALIEHIDPNKPLRICKACNKTEDDQTFRLRGDSSGLWDEAPSDEDHVSPSCGGNVANIIHMIFRENLKSWMCGRVEQNRAGEGEEGHLSANT</sequence>
<evidence type="ECO:0000313" key="8">
    <source>
        <dbReference type="Proteomes" id="UP000002852"/>
    </source>
</evidence>
<dbReference type="GeneTree" id="ENSGT00940000160728"/>
<dbReference type="eggNOG" id="KOG1729">
    <property type="taxonomic scope" value="Eukaryota"/>
</dbReference>
<dbReference type="InParanoid" id="M3ZVP5"/>
<dbReference type="PROSITE" id="PS50003">
    <property type="entry name" value="PH_DOMAIN"/>
    <property type="match status" value="1"/>
</dbReference>
<dbReference type="Pfam" id="PF00169">
    <property type="entry name" value="PH"/>
    <property type="match status" value="1"/>
</dbReference>
<dbReference type="SUPFAM" id="SSF50729">
    <property type="entry name" value="PH domain-like"/>
    <property type="match status" value="1"/>
</dbReference>
<reference evidence="8" key="1">
    <citation type="submission" date="2012-01" db="EMBL/GenBank/DDBJ databases">
        <authorList>
            <person name="Walter R."/>
            <person name="Schartl M."/>
            <person name="Warren W."/>
        </authorList>
    </citation>
    <scope>NUCLEOTIDE SEQUENCE [LARGE SCALE GENOMIC DNA]</scope>
    <source>
        <strain evidence="8">JP 163 A</strain>
    </source>
</reference>
<dbReference type="Gene3D" id="3.30.40.10">
    <property type="entry name" value="Zinc/RING finger domain, C3HC4 (zinc finger)"/>
    <property type="match status" value="1"/>
</dbReference>
<dbReference type="InterPro" id="IPR001849">
    <property type="entry name" value="PH_domain"/>
</dbReference>
<dbReference type="GO" id="GO:0035091">
    <property type="term" value="F:phosphatidylinositol binding"/>
    <property type="evidence" value="ECO:0007669"/>
    <property type="project" value="TreeGrafter"/>
</dbReference>
<evidence type="ECO:0000259" key="5">
    <source>
        <dbReference type="PROSITE" id="PS50003"/>
    </source>
</evidence>
<dbReference type="STRING" id="8083.ENSXMAP00000006289"/>
<evidence type="ECO:0000256" key="3">
    <source>
        <dbReference type="ARBA" id="ARBA00022833"/>
    </source>
</evidence>
<dbReference type="PROSITE" id="PS50178">
    <property type="entry name" value="ZF_FYVE"/>
    <property type="match status" value="1"/>
</dbReference>
<dbReference type="Pfam" id="PF01363">
    <property type="entry name" value="FYVE"/>
    <property type="match status" value="1"/>
</dbReference>
<keyword evidence="8" id="KW-1185">Reference proteome</keyword>
<dbReference type="InterPro" id="IPR017455">
    <property type="entry name" value="Znf_FYVE-rel"/>
</dbReference>
<reference evidence="8" key="2">
    <citation type="journal article" date="2013" name="Nat. Genet.">
        <title>The genome of the platyfish, Xiphophorus maculatus, provides insights into evolutionary adaptation and several complex traits.</title>
        <authorList>
            <person name="Schartl M."/>
            <person name="Walter R.B."/>
            <person name="Shen Y."/>
            <person name="Garcia T."/>
            <person name="Catchen J."/>
            <person name="Amores A."/>
            <person name="Braasch I."/>
            <person name="Chalopin D."/>
            <person name="Volff J.N."/>
            <person name="Lesch K.P."/>
            <person name="Bisazza A."/>
            <person name="Minx P."/>
            <person name="Hillier L."/>
            <person name="Wilson R.K."/>
            <person name="Fuerstenberg S."/>
            <person name="Boore J."/>
            <person name="Searle S."/>
            <person name="Postlethwait J.H."/>
            <person name="Warren W.C."/>
        </authorList>
    </citation>
    <scope>NUCLEOTIDE SEQUENCE [LARGE SCALE GENOMIC DNA]</scope>
    <source>
        <strain evidence="8">JP 163 A</strain>
    </source>
</reference>
<feature type="domain" description="FYVE-type" evidence="6">
    <location>
        <begin position="152"/>
        <end position="212"/>
    </location>
</feature>
<keyword evidence="2 4" id="KW-0863">Zinc-finger</keyword>